<dbReference type="InterPro" id="IPR057684">
    <property type="entry name" value="DUF7924"/>
</dbReference>
<feature type="compositionally biased region" description="Polar residues" evidence="1">
    <location>
        <begin position="43"/>
        <end position="61"/>
    </location>
</feature>
<evidence type="ECO:0000313" key="3">
    <source>
        <dbReference type="EMBL" id="KMU88157.1"/>
    </source>
</evidence>
<proteinExistence type="predicted"/>
<feature type="domain" description="DUF7924" evidence="2">
    <location>
        <begin position="213"/>
        <end position="436"/>
    </location>
</feature>
<sequence length="547" mass="61240">MASRQNDLLNWRWEDLICFAGNGDNIEQIQLPPQMEEAAAHTSFDSSSANPPFTTPQTYSQAKHFPRNSAMEPIDPAGIPDFTPDMIPMVSGLDLVNHWVQQQQQQQQQQWPEGFFVGEDLDTESLLAKKKLSNAHGLVPSESSRSIHENLVREPNVPPYKDPVYEAQMALLGSHQRNAPEGITAKSQALIHSILNTCEHQVPQHSLFNDDIFKVTCEKLQGENGARVIQDVSRLIVPSAETLATFGETGLDFLIEGVNQRWYSCEPFYGPPPQPHYSVGFKRSSFTEEQIAKLLPYIGDWDCTSHFLGSFSMFFPSFTAEVKCGSEGLDVADRRNLHSATISLRGVTQLFKQVGRAAEINREILAFSISHDHKFVRIYGHYPVFKDGIATFWRHSIHEFSITALDGRDKWTAFHFTRNLYSIFMPMHFKRICSAVDQLWGGLSLNLDQPFFPLNINDRQKSFTLTDDDPSTATATCRPPAMQGESDSEGTCTVTGDPTSTTTSTSEYSVHGGNNGQTNFIVPDVLDPAALPAYEIPGTEYWRFPGL</sequence>
<protein>
    <recommendedName>
        <fullName evidence="2">DUF7924 domain-containing protein</fullName>
    </recommendedName>
</protein>
<dbReference type="VEuPathDB" id="FungiDB:CIHG_05328"/>
<dbReference type="PANTHER" id="PTHR42470:SF2">
    <property type="match status" value="1"/>
</dbReference>
<feature type="region of interest" description="Disordered" evidence="1">
    <location>
        <begin position="34"/>
        <end position="61"/>
    </location>
</feature>
<dbReference type="Proteomes" id="UP000054563">
    <property type="component" value="Unassembled WGS sequence"/>
</dbReference>
<dbReference type="STRING" id="396776.A0A0J8RTR7"/>
<organism evidence="3 4">
    <name type="scientific">Coccidioides immitis H538.4</name>
    <dbReference type="NCBI Taxonomy" id="396776"/>
    <lineage>
        <taxon>Eukaryota</taxon>
        <taxon>Fungi</taxon>
        <taxon>Dikarya</taxon>
        <taxon>Ascomycota</taxon>
        <taxon>Pezizomycotina</taxon>
        <taxon>Eurotiomycetes</taxon>
        <taxon>Eurotiomycetidae</taxon>
        <taxon>Onygenales</taxon>
        <taxon>Onygenaceae</taxon>
        <taxon>Coccidioides</taxon>
    </lineage>
</organism>
<dbReference type="eggNOG" id="ENOG502SK65">
    <property type="taxonomic scope" value="Eukaryota"/>
</dbReference>
<evidence type="ECO:0000256" key="1">
    <source>
        <dbReference type="SAM" id="MobiDB-lite"/>
    </source>
</evidence>
<dbReference type="OrthoDB" id="5400850at2759"/>
<accession>A0A0J8RTR7</accession>
<dbReference type="EMBL" id="DS017003">
    <property type="protein sequence ID" value="KMU88157.1"/>
    <property type="molecule type" value="Genomic_DNA"/>
</dbReference>
<name>A0A0J8RTR7_COCIT</name>
<reference evidence="4" key="1">
    <citation type="journal article" date="2010" name="Genome Res.">
        <title>Population genomic sequencing of Coccidioides fungi reveals recent hybridization and transposon control.</title>
        <authorList>
            <person name="Neafsey D.E."/>
            <person name="Barker B.M."/>
            <person name="Sharpton T.J."/>
            <person name="Stajich J.E."/>
            <person name="Park D.J."/>
            <person name="Whiston E."/>
            <person name="Hung C.-Y."/>
            <person name="McMahan C."/>
            <person name="White J."/>
            <person name="Sykes S."/>
            <person name="Heiman D."/>
            <person name="Young S."/>
            <person name="Zeng Q."/>
            <person name="Abouelleil A."/>
            <person name="Aftuck L."/>
            <person name="Bessette D."/>
            <person name="Brown A."/>
            <person name="FitzGerald M."/>
            <person name="Lui A."/>
            <person name="Macdonald J.P."/>
            <person name="Priest M."/>
            <person name="Orbach M.J."/>
            <person name="Galgiani J.N."/>
            <person name="Kirkland T.N."/>
            <person name="Cole G.T."/>
            <person name="Birren B.W."/>
            <person name="Henn M.R."/>
            <person name="Taylor J.W."/>
            <person name="Rounsley S.D."/>
        </authorList>
    </citation>
    <scope>NUCLEOTIDE SEQUENCE [LARGE SCALE GENOMIC DNA]</scope>
    <source>
        <strain evidence="4">H538.4</strain>
    </source>
</reference>
<dbReference type="AlphaFoldDB" id="A0A0J8RTR7"/>
<evidence type="ECO:0000313" key="4">
    <source>
        <dbReference type="Proteomes" id="UP000054563"/>
    </source>
</evidence>
<feature type="region of interest" description="Disordered" evidence="1">
    <location>
        <begin position="478"/>
        <end position="513"/>
    </location>
</feature>
<evidence type="ECO:0000259" key="2">
    <source>
        <dbReference type="Pfam" id="PF25545"/>
    </source>
</evidence>
<dbReference type="Pfam" id="PF25545">
    <property type="entry name" value="DUF7924"/>
    <property type="match status" value="1"/>
</dbReference>
<feature type="compositionally biased region" description="Low complexity" evidence="1">
    <location>
        <begin position="491"/>
        <end position="509"/>
    </location>
</feature>
<gene>
    <name evidence="3" type="ORF">CIHG_05328</name>
</gene>
<dbReference type="PANTHER" id="PTHR42470">
    <property type="entry name" value="VAST DOMAIN-CONTAINING PROTEIN"/>
    <property type="match status" value="1"/>
</dbReference>